<feature type="region of interest" description="Required for zinc-mediated homotetramerization and catalytic activity" evidence="8">
    <location>
        <begin position="589"/>
        <end position="592"/>
    </location>
</feature>
<evidence type="ECO:0000256" key="3">
    <source>
        <dbReference type="ARBA" id="ARBA00022723"/>
    </source>
</evidence>
<keyword evidence="8" id="KW-0698">rRNA processing</keyword>
<comment type="function">
    <text evidence="8">Endoribonuclease that plays a central role in RNA processing and decay. Required for the maturation of 5S and 16S rRNAs and the majority of tRNAs. Also involved in the degradation of most mRNAs.</text>
</comment>
<feature type="domain" description="RNA-binding protein AU-1/Ribonuclease E/G" evidence="10">
    <location>
        <begin position="306"/>
        <end position="576"/>
    </location>
</feature>
<evidence type="ECO:0000259" key="11">
    <source>
        <dbReference type="Pfam" id="PF20833"/>
    </source>
</evidence>
<accession>A0ABX9VIC7</accession>
<dbReference type="Pfam" id="PF10150">
    <property type="entry name" value="RNase_E_G"/>
    <property type="match status" value="1"/>
</dbReference>
<comment type="caution">
    <text evidence="12">The sequence shown here is derived from an EMBL/GenBank/DDBJ whole genome shotgun (WGS) entry which is preliminary data.</text>
</comment>
<dbReference type="EC" id="3.1.26.12" evidence="8"/>
<comment type="subcellular location">
    <subcellularLocation>
        <location evidence="8">Cytoplasm</location>
    </subcellularLocation>
    <subcellularLocation>
        <location evidence="8">Cell inner membrane</location>
        <topology evidence="8">Peripheral membrane protein</topology>
        <orientation evidence="8">Cytoplasmic side</orientation>
    </subcellularLocation>
</comment>
<dbReference type="InterPro" id="IPR004659">
    <property type="entry name" value="RNase_E/G"/>
</dbReference>
<comment type="subunit">
    <text evidence="8">Homotetramer formed by a dimer of dimers.</text>
</comment>
<feature type="compositionally biased region" description="Low complexity" evidence="9">
    <location>
        <begin position="776"/>
        <end position="794"/>
    </location>
</feature>
<keyword evidence="8" id="KW-0819">tRNA processing</keyword>
<feature type="compositionally biased region" description="Low complexity" evidence="9">
    <location>
        <begin position="705"/>
        <end position="728"/>
    </location>
</feature>
<keyword evidence="8" id="KW-0472">Membrane</keyword>
<keyword evidence="4 8" id="KW-0255">Endonuclease</keyword>
<evidence type="ECO:0000313" key="12">
    <source>
        <dbReference type="EMBL" id="RMI20857.1"/>
    </source>
</evidence>
<dbReference type="HAMAP" id="MF_00970">
    <property type="entry name" value="RNase_E"/>
    <property type="match status" value="1"/>
</dbReference>
<feature type="compositionally biased region" description="Basic residues" evidence="9">
    <location>
        <begin position="734"/>
        <end position="745"/>
    </location>
</feature>
<feature type="compositionally biased region" description="Pro residues" evidence="9">
    <location>
        <begin position="171"/>
        <end position="182"/>
    </location>
</feature>
<feature type="binding site" evidence="8">
    <location>
        <position position="592"/>
    </location>
    <ligand>
        <name>Zn(2+)</name>
        <dbReference type="ChEBI" id="CHEBI:29105"/>
        <note>ligand shared between dimeric partners</note>
    </ligand>
</feature>
<keyword evidence="8" id="KW-0997">Cell inner membrane</keyword>
<name>A0ABX9VIC7_9PROT</name>
<keyword evidence="3 8" id="KW-0479">Metal-binding</keyword>
<evidence type="ECO:0000313" key="13">
    <source>
        <dbReference type="Proteomes" id="UP000274097"/>
    </source>
</evidence>
<feature type="compositionally biased region" description="Basic and acidic residues" evidence="9">
    <location>
        <begin position="795"/>
        <end position="820"/>
    </location>
</feature>
<keyword evidence="1 8" id="KW-0963">Cytoplasm</keyword>
<organism evidence="12 13">
    <name type="scientific">Teichococcus wenyumeiae</name>
    <dbReference type="NCBI Taxonomy" id="2478470"/>
    <lineage>
        <taxon>Bacteria</taxon>
        <taxon>Pseudomonadati</taxon>
        <taxon>Pseudomonadota</taxon>
        <taxon>Alphaproteobacteria</taxon>
        <taxon>Acetobacterales</taxon>
        <taxon>Roseomonadaceae</taxon>
        <taxon>Roseomonas</taxon>
    </lineage>
</organism>
<evidence type="ECO:0000256" key="8">
    <source>
        <dbReference type="HAMAP-Rule" id="MF_00970"/>
    </source>
</evidence>
<evidence type="ECO:0000259" key="10">
    <source>
        <dbReference type="Pfam" id="PF10150"/>
    </source>
</evidence>
<dbReference type="PANTHER" id="PTHR30001">
    <property type="entry name" value="RIBONUCLEASE"/>
    <property type="match status" value="1"/>
</dbReference>
<keyword evidence="6 8" id="KW-0460">Magnesium</keyword>
<keyword evidence="8" id="KW-1003">Cell membrane</keyword>
<keyword evidence="8" id="KW-0862">Zinc</keyword>
<dbReference type="InterPro" id="IPR019307">
    <property type="entry name" value="RNA-bd_AU-1/RNase_E/G"/>
</dbReference>
<evidence type="ECO:0000256" key="1">
    <source>
        <dbReference type="ARBA" id="ARBA00022490"/>
    </source>
</evidence>
<evidence type="ECO:0000256" key="9">
    <source>
        <dbReference type="SAM" id="MobiDB-lite"/>
    </source>
</evidence>
<feature type="compositionally biased region" description="Low complexity" evidence="9">
    <location>
        <begin position="895"/>
        <end position="926"/>
    </location>
</feature>
<feature type="region of interest" description="Disordered" evidence="9">
    <location>
        <begin position="882"/>
        <end position="1069"/>
    </location>
</feature>
<feature type="binding site" evidence="8">
    <location>
        <position position="589"/>
    </location>
    <ligand>
        <name>Zn(2+)</name>
        <dbReference type="ChEBI" id="CHEBI:29105"/>
        <note>ligand shared between dimeric partners</note>
    </ligand>
</feature>
<dbReference type="Pfam" id="PF20833">
    <property type="entry name" value="RNase_E_G_Thio"/>
    <property type="match status" value="1"/>
</dbReference>
<feature type="binding site" evidence="8">
    <location>
        <position position="531"/>
    </location>
    <ligand>
        <name>Mg(2+)</name>
        <dbReference type="ChEBI" id="CHEBI:18420"/>
        <note>catalytic</note>
    </ligand>
</feature>
<feature type="region of interest" description="Disordered" evidence="9">
    <location>
        <begin position="135"/>
        <end position="265"/>
    </location>
</feature>
<dbReference type="PANTHER" id="PTHR30001:SF1">
    <property type="entry name" value="RIBONUCLEASE E_G-LIKE PROTEIN, CHLOROPLASTIC"/>
    <property type="match status" value="1"/>
</dbReference>
<keyword evidence="13" id="KW-1185">Reference proteome</keyword>
<feature type="compositionally biased region" description="Acidic residues" evidence="9">
    <location>
        <begin position="759"/>
        <end position="775"/>
    </location>
</feature>
<feature type="compositionally biased region" description="Basic and acidic residues" evidence="9">
    <location>
        <begin position="249"/>
        <end position="265"/>
    </location>
</feature>
<dbReference type="SUPFAM" id="SSF50249">
    <property type="entry name" value="Nucleic acid-binding proteins"/>
    <property type="match status" value="1"/>
</dbReference>
<keyword evidence="7 8" id="KW-0694">RNA-binding</keyword>
<evidence type="ECO:0000256" key="6">
    <source>
        <dbReference type="ARBA" id="ARBA00022842"/>
    </source>
</evidence>
<feature type="compositionally biased region" description="Low complexity" evidence="9">
    <location>
        <begin position="934"/>
        <end position="950"/>
    </location>
</feature>
<dbReference type="EMBL" id="RFLX01000009">
    <property type="protein sequence ID" value="RMI20857.1"/>
    <property type="molecule type" value="Genomic_DNA"/>
</dbReference>
<dbReference type="Gene3D" id="3.40.1260.20">
    <property type="entry name" value="Ribonuclease E, catalytic domain"/>
    <property type="match status" value="1"/>
</dbReference>
<feature type="compositionally biased region" description="Basic and acidic residues" evidence="9">
    <location>
        <begin position="153"/>
        <end position="165"/>
    </location>
</feature>
<feature type="compositionally biased region" description="Low complexity" evidence="9">
    <location>
        <begin position="1060"/>
        <end position="1069"/>
    </location>
</feature>
<feature type="compositionally biased region" description="Acidic residues" evidence="9">
    <location>
        <begin position="231"/>
        <end position="241"/>
    </location>
</feature>
<keyword evidence="8" id="KW-0820">tRNA-binding</keyword>
<dbReference type="Proteomes" id="UP000274097">
    <property type="component" value="Unassembled WGS sequence"/>
</dbReference>
<feature type="region of interest" description="Disordered" evidence="9">
    <location>
        <begin position="700"/>
        <end position="863"/>
    </location>
</feature>
<dbReference type="RefSeq" id="WP_122140040.1">
    <property type="nucleotide sequence ID" value="NZ_RFLX01000009.1"/>
</dbReference>
<comment type="catalytic activity">
    <reaction evidence="8">
        <text>Endonucleolytic cleavage of single-stranded RNA in A- and U-rich regions.</text>
        <dbReference type="EC" id="3.1.26.12"/>
    </reaction>
</comment>
<dbReference type="Gene3D" id="2.40.50.140">
    <property type="entry name" value="Nucleic acid-binding proteins"/>
    <property type="match status" value="1"/>
</dbReference>
<comment type="similarity">
    <text evidence="8">Belongs to the RNase E/G family. RNase E subfamily.</text>
</comment>
<proteinExistence type="inferred from homology"/>
<feature type="binding site" evidence="8">
    <location>
        <position position="488"/>
    </location>
    <ligand>
        <name>Mg(2+)</name>
        <dbReference type="ChEBI" id="CHEBI:18420"/>
        <note>catalytic</note>
    </ligand>
</feature>
<dbReference type="InterPro" id="IPR048583">
    <property type="entry name" value="RNase_E_G_thioredoxin-like"/>
</dbReference>
<dbReference type="InterPro" id="IPR028878">
    <property type="entry name" value="RNase_E"/>
</dbReference>
<comment type="cofactor">
    <cofactor evidence="8">
        <name>Zn(2+)</name>
        <dbReference type="ChEBI" id="CHEBI:29105"/>
    </cofactor>
    <text evidence="8">Binds 2 Zn(2+) ions per homotetramer.</text>
</comment>
<feature type="compositionally biased region" description="Low complexity" evidence="9">
    <location>
        <begin position="219"/>
        <end position="230"/>
    </location>
</feature>
<comment type="cofactor">
    <cofactor evidence="8">
        <name>Mg(2+)</name>
        <dbReference type="ChEBI" id="CHEBI:18420"/>
    </cofactor>
    <text evidence="8">Binds 1 Mg(2+) ion per subunit.</text>
</comment>
<keyword evidence="2 8" id="KW-0540">Nuclease</keyword>
<dbReference type="InterPro" id="IPR012340">
    <property type="entry name" value="NA-bd_OB-fold"/>
</dbReference>
<feature type="compositionally biased region" description="Low complexity" evidence="9">
    <location>
        <begin position="974"/>
        <end position="1011"/>
    </location>
</feature>
<reference evidence="12 13" key="1">
    <citation type="submission" date="2018-10" db="EMBL/GenBank/DDBJ databases">
        <title>Roseomonas sp. nov., isolated from feces of Tibetan antelopes in the Qinghai-Tibet plateau, China.</title>
        <authorList>
            <person name="Tian Z."/>
        </authorList>
    </citation>
    <scope>NUCLEOTIDE SEQUENCE [LARGE SCALE GENOMIC DNA]</scope>
    <source>
        <strain evidence="12 13">Z23</strain>
    </source>
</reference>
<sequence>MTKRMLIDASHPEETRVVVLDGNRLEEFDVETENKKPLKGNIYLAKVVRVEPSLQAAFVEYGGNRHGFLAFGEIHPDYYQIPVADRQRLLEMQAAEADEEDDDAEEVTEAEADAMVAEIEAIADADEAERLAATEGAAANPSVFTESVEPEDANPRHVAPEDVHPVEALAPRPPAQPQPLPGDEPADNPDAETLPREDVPPGRAQPMSVHGETRSATPEELAAAEAMMAQDEGEQDEDETPPETLGGRGSKDEGDQEEVSRERRIPSRFMRHYKIQEVIRRRQIMLVQVVKEERGNKGAALTTYISLAGRFSVLMPNSPRGGGISRKITSAGDRKRLRDAIQEVGLPKGMSLIVRTAGASRPKPEIVRDGDYLLRLWDEIRNRTMESTAPALVYEEADLIKRSIRDVFSTGIEEIQIEGEDAYRQARDFMRMLMPQHERKIRLHRDPTPLFARNGVDAQLDAMMSPIVQLKSGGYIVINQTEALVSIDVNSGRATRDRHIEDTALRTNCEAAEEIARQLRLRDLAGLIVIDFIDMEASRNDAQVERRLKEALKTDRARIQVGRISHFGLLEMSRQRLRPSVTEHSFETCKHCQGLGIVRSPDSAALQVLRAIEEEGGKRKAAEICVHVAPELALHLLNRKRDRLAQIEERYGMAVLFEPDPKLIPPQLRIERTRQQLVAEPVSGPSALRMDYAPEPLPVEEEAEAVVPEEAAPRAEAAAVAAPQAENGAEGEGRKRRRRRRRRGGRREDGTPMTAQEAAEAEAEGDAEEGEEEVPQAEATAAPEAEPAPVPVAAEPRRDDRGPRRQEEGNFRRNGEEGGIRRRGRRGANRFRNDEVAAAPAPAQAPEAPRYVGPTPANPFASGSLEDIFDAMAAAEEAALRPAAPVTPVSPEPQAPEAVAPEAQEPVTAPPAEAAPVPEAAAEPVAQPAPEPAAPEAAAEPQPEAEAPAKPRARRAAKPKAEPKAPRAPRGRKAAAAVAEAPAAEAAPAAAEAAPAAAEAVVAAAEVAPAKPSRRRAPKRAAAAPAPEAAAAEPVPEVPAAAPAPAVAEAAPAPAPAPVPAEAASAEPVAAAPVQPVMVDAADDAAPKKRGWWRR</sequence>
<gene>
    <name evidence="8" type="primary">rne</name>
    <name evidence="12" type="ORF">EBE87_13625</name>
</gene>
<evidence type="ECO:0000256" key="2">
    <source>
        <dbReference type="ARBA" id="ARBA00022722"/>
    </source>
</evidence>
<keyword evidence="5 8" id="KW-0378">Hydrolase</keyword>
<keyword evidence="8" id="KW-0699">rRNA-binding</keyword>
<evidence type="ECO:0000256" key="7">
    <source>
        <dbReference type="ARBA" id="ARBA00022884"/>
    </source>
</evidence>
<feature type="compositionally biased region" description="Low complexity" evidence="9">
    <location>
        <begin position="1020"/>
        <end position="1052"/>
    </location>
</feature>
<dbReference type="NCBIfam" id="TIGR00757">
    <property type="entry name" value="RNaseEG"/>
    <property type="match status" value="1"/>
</dbReference>
<evidence type="ECO:0000256" key="5">
    <source>
        <dbReference type="ARBA" id="ARBA00022801"/>
    </source>
</evidence>
<evidence type="ECO:0000256" key="4">
    <source>
        <dbReference type="ARBA" id="ARBA00022759"/>
    </source>
</evidence>
<feature type="compositionally biased region" description="Low complexity" evidence="9">
    <location>
        <begin position="837"/>
        <end position="849"/>
    </location>
</feature>
<protein>
    <recommendedName>
        <fullName evidence="8">Ribonuclease E</fullName>
        <shortName evidence="8">RNase E</shortName>
        <ecNumber evidence="8">3.1.26.12</ecNumber>
    </recommendedName>
</protein>
<feature type="domain" description="RNase E/G thioredoxin-like" evidence="11">
    <location>
        <begin position="588"/>
        <end position="672"/>
    </location>
</feature>